<dbReference type="GeneID" id="96793273"/>
<keyword evidence="2" id="KW-1185">Reference proteome</keyword>
<proteinExistence type="predicted"/>
<reference evidence="1 2" key="1">
    <citation type="submission" date="2015-06" db="EMBL/GenBank/DDBJ databases">
        <title>Cloning and characterization of the uncialamcin biosynthetic gene cluster.</title>
        <authorList>
            <person name="Yan X."/>
            <person name="Huang T."/>
            <person name="Ge H."/>
            <person name="Shen B."/>
        </authorList>
    </citation>
    <scope>NUCLEOTIDE SEQUENCE [LARGE SCALE GENOMIC DNA]</scope>
    <source>
        <strain evidence="1 2">DCA2648</strain>
    </source>
</reference>
<protein>
    <submittedName>
        <fullName evidence="1">Uncharacterized protein</fullName>
    </submittedName>
</protein>
<comment type="caution">
    <text evidence="1">The sequence shown here is derived from an EMBL/GenBank/DDBJ whole genome shotgun (WGS) entry which is preliminary data.</text>
</comment>
<dbReference type="InterPro" id="IPR010982">
    <property type="entry name" value="Lambda_DNA-bd_dom_sf"/>
</dbReference>
<evidence type="ECO:0000313" key="2">
    <source>
        <dbReference type="Proteomes" id="UP000186455"/>
    </source>
</evidence>
<dbReference type="AlphaFoldDB" id="A0A1Q4VD97"/>
<dbReference type="RefSeq" id="WP_073783403.1">
    <property type="nucleotide sequence ID" value="NZ_CP109290.1"/>
</dbReference>
<evidence type="ECO:0000313" key="1">
    <source>
        <dbReference type="EMBL" id="OKH95792.1"/>
    </source>
</evidence>
<dbReference type="GO" id="GO:0003677">
    <property type="term" value="F:DNA binding"/>
    <property type="evidence" value="ECO:0007669"/>
    <property type="project" value="InterPro"/>
</dbReference>
<dbReference type="STRING" id="1048205.AB852_03305"/>
<dbReference type="SUPFAM" id="SSF47413">
    <property type="entry name" value="lambda repressor-like DNA-binding domains"/>
    <property type="match status" value="1"/>
</dbReference>
<dbReference type="Proteomes" id="UP000186455">
    <property type="component" value="Unassembled WGS sequence"/>
</dbReference>
<accession>A0A1Q4VD97</accession>
<sequence>MSDSALGRCRTSSGAVTGFVLRIARESIPATQVGFAQLLGVDLATVQGWESGRRPMANMKVSALLGLRRHLPALGADKAVVALIDAAMDADRIIGIALAQDRENRMHPLAEWVHNRDTAHMIGWAVNGTTPPSLADRPAPQRRGAVAKAPLLPQQERSAFFEHLRSAAESADRTSEQGVLLHRQALYLSSYDRTQGATLRTAQALHIRRDAPGGRGWNSHWTEARSTAVGLARLGDPEPLLRFIDRSMADDDVAETANLNYWAYWLGVWDHPQPNDGFMTDRRSTSFEPVALLRRLVDNLHPAPGYVELYVHSLWALLMAYRWLPLAAPDLAARLRGQAGLLLDGNQLSPRARREISSVQYVLRDNCE</sequence>
<dbReference type="EMBL" id="LFBV01000001">
    <property type="protein sequence ID" value="OKH95792.1"/>
    <property type="molecule type" value="Genomic_DNA"/>
</dbReference>
<gene>
    <name evidence="1" type="ORF">AB852_03305</name>
</gene>
<dbReference type="Gene3D" id="1.10.260.40">
    <property type="entry name" value="lambda repressor-like DNA-binding domains"/>
    <property type="match status" value="1"/>
</dbReference>
<organism evidence="1 2">
    <name type="scientific">Streptomyces uncialis</name>
    <dbReference type="NCBI Taxonomy" id="1048205"/>
    <lineage>
        <taxon>Bacteria</taxon>
        <taxon>Bacillati</taxon>
        <taxon>Actinomycetota</taxon>
        <taxon>Actinomycetes</taxon>
        <taxon>Kitasatosporales</taxon>
        <taxon>Streptomycetaceae</taxon>
        <taxon>Streptomyces</taxon>
    </lineage>
</organism>
<name>A0A1Q4VD97_9ACTN</name>